<dbReference type="Pfam" id="PF00873">
    <property type="entry name" value="ACR_tran"/>
    <property type="match status" value="1"/>
</dbReference>
<feature type="transmembrane region" description="Helical" evidence="8">
    <location>
        <begin position="872"/>
        <end position="891"/>
    </location>
</feature>
<evidence type="ECO:0000313" key="9">
    <source>
        <dbReference type="EMBL" id="ANB19428.1"/>
    </source>
</evidence>
<feature type="transmembrane region" description="Helical" evidence="8">
    <location>
        <begin position="333"/>
        <end position="351"/>
    </location>
</feature>
<evidence type="ECO:0000256" key="3">
    <source>
        <dbReference type="ARBA" id="ARBA00022475"/>
    </source>
</evidence>
<comment type="subcellular location">
    <subcellularLocation>
        <location evidence="1">Cell inner membrane</location>
        <topology evidence="1">Multi-pass membrane protein</topology>
    </subcellularLocation>
</comment>
<sequence length="1038" mass="111514">MKFTDLFINKPVLAIVVSLLILVLGLRSVTDLTVRQYPKTENAVVTVTTTYYGADSATVAGFITQPLEAAIAQAQGIDYLSSSSVTGASTITATLQLNYDSNRALTEIQTQISSVTNQLPPQAQQPVITVQVGETIASMYMGFYSETLPANNITDYVVRVVKPKLDSIDGVQTAELIGGRQFALRAWIDPARLAAHGVTASDVYTALSTNNYLAAVGSTKGQTVTVALTAATDLHTVEEFRNLVVKQKDGALVRLRDVANVVLGAEEYDSAVAFDGKQSVFLGIKTSPDANVLDVAERVRNAFPEIQSQLPSGITGQIAYDATNFINTSIDEVIKTLVEALVIVTLVIFLFMGSFRAVIIPVIAMPLSLIGAFFVMLVLGYTINLITLLALVLAIGLVVDDAIIVVENIDRHIKEEGKTPFQAALVAARELTGPIIAMTIVLVAVYVPIGFQGGLTGALFTEFAFTLAGAVTVSAVVALALSPMLGSRFLKSEHGGNRFVDFIDRRFDRLHHGYQRRLHGTLETWIVPVVMGVLLLGGTAYLFTNSKSELAPEEDQGIVLGMGMAAPNASPAQVREYLQQMHEITKTVPEVQQTFQFTGFSGPNSVFTGAQLTPWSERTRNANAIQQDLQQKWAGMAGTNTVAFQFPSLPGAQGMPVEVVISTTEPFENLYEVAQTVLDRVQKSGMFWFADMNLKIDKPQSTVEVDRDMVATLGMTQQDVGSALGSALGGGYVNYFSIAGRSYKVIPQVLQADRLNPDQVLDYYIRTPTGSVIPASTVATIKNEVVPQSLTRFQQLNSVTIQGVPAVAQGEAIDFVRKTINEVAPAGYGVDYSGQARQYVNETGGFALTLLFAVIIVYLALAAQFNSLRDPIVILISVPMALFGALIFINLLPSFVGMGALSTRWSTSLNIYTQVGLVTLMGLISKHGILIVEFANELQRAGKTKREAIEQAAATRLRPILMTTAAMVLGVIPLVIASGAGAAGRFNMGLVITTGLTIGTLFTLFVVPAFYMLLAQDHHGEAAKRLEDEASSAQPGLA</sequence>
<feature type="transmembrane region" description="Helical" evidence="8">
    <location>
        <begin position="525"/>
        <end position="543"/>
    </location>
</feature>
<keyword evidence="2" id="KW-0813">Transport</keyword>
<dbReference type="Gene3D" id="1.20.1640.10">
    <property type="entry name" value="Multidrug efflux transporter AcrB transmembrane domain"/>
    <property type="match status" value="2"/>
</dbReference>
<keyword evidence="10" id="KW-1185">Reference proteome</keyword>
<protein>
    <submittedName>
        <fullName evidence="9">RND multidrug efflux transporter</fullName>
    </submittedName>
</protein>
<dbReference type="InterPro" id="IPR001036">
    <property type="entry name" value="Acrflvin-R"/>
</dbReference>
<dbReference type="Proteomes" id="UP000076830">
    <property type="component" value="Chromosome"/>
</dbReference>
<proteinExistence type="predicted"/>
<evidence type="ECO:0000256" key="4">
    <source>
        <dbReference type="ARBA" id="ARBA00022519"/>
    </source>
</evidence>
<dbReference type="PRINTS" id="PR00702">
    <property type="entry name" value="ACRIFLAVINRP"/>
</dbReference>
<accession>A0A160DXI1</accession>
<feature type="transmembrane region" description="Helical" evidence="8">
    <location>
        <begin position="911"/>
        <end position="936"/>
    </location>
</feature>
<dbReference type="PANTHER" id="PTHR32063:SF14">
    <property type="entry name" value="BLL4319 PROTEIN"/>
    <property type="match status" value="1"/>
</dbReference>
<feature type="transmembrane region" description="Helical" evidence="8">
    <location>
        <begin position="957"/>
        <end position="976"/>
    </location>
</feature>
<dbReference type="OrthoDB" id="9757904at2"/>
<keyword evidence="6 8" id="KW-1133">Transmembrane helix</keyword>
<evidence type="ECO:0000256" key="2">
    <source>
        <dbReference type="ARBA" id="ARBA00022448"/>
    </source>
</evidence>
<dbReference type="EMBL" id="CP015249">
    <property type="protein sequence ID" value="ANB19428.1"/>
    <property type="molecule type" value="Genomic_DNA"/>
</dbReference>
<feature type="transmembrane region" description="Helical" evidence="8">
    <location>
        <begin position="988"/>
        <end position="1014"/>
    </location>
</feature>
<dbReference type="PANTHER" id="PTHR32063">
    <property type="match status" value="1"/>
</dbReference>
<evidence type="ECO:0000256" key="5">
    <source>
        <dbReference type="ARBA" id="ARBA00022692"/>
    </source>
</evidence>
<dbReference type="Gene3D" id="3.30.70.1430">
    <property type="entry name" value="Multidrug efflux transporter AcrB pore domain"/>
    <property type="match status" value="2"/>
</dbReference>
<dbReference type="AlphaFoldDB" id="A0A160DXI1"/>
<dbReference type="SUPFAM" id="SSF82714">
    <property type="entry name" value="Multidrug efflux transporter AcrB TolC docking domain, DN and DC subdomains"/>
    <property type="match status" value="2"/>
</dbReference>
<evidence type="ECO:0000256" key="7">
    <source>
        <dbReference type="ARBA" id="ARBA00023136"/>
    </source>
</evidence>
<dbReference type="GO" id="GO:0005886">
    <property type="term" value="C:plasma membrane"/>
    <property type="evidence" value="ECO:0007669"/>
    <property type="project" value="UniProtKB-SubCell"/>
</dbReference>
<keyword evidence="4" id="KW-0997">Cell inner membrane</keyword>
<feature type="transmembrane region" description="Helical" evidence="8">
    <location>
        <begin position="463"/>
        <end position="481"/>
    </location>
</feature>
<evidence type="ECO:0000256" key="1">
    <source>
        <dbReference type="ARBA" id="ARBA00004429"/>
    </source>
</evidence>
<dbReference type="KEGG" id="dko:I596_3439"/>
<feature type="transmembrane region" description="Helical" evidence="8">
    <location>
        <begin position="845"/>
        <end position="865"/>
    </location>
</feature>
<dbReference type="SUPFAM" id="SSF82866">
    <property type="entry name" value="Multidrug efflux transporter AcrB transmembrane domain"/>
    <property type="match status" value="2"/>
</dbReference>
<dbReference type="InterPro" id="IPR027463">
    <property type="entry name" value="AcrB_DN_DC_subdom"/>
</dbReference>
<organism evidence="9 10">
    <name type="scientific">Dokdonella koreensis DS-123</name>
    <dbReference type="NCBI Taxonomy" id="1300342"/>
    <lineage>
        <taxon>Bacteria</taxon>
        <taxon>Pseudomonadati</taxon>
        <taxon>Pseudomonadota</taxon>
        <taxon>Gammaproteobacteria</taxon>
        <taxon>Lysobacterales</taxon>
        <taxon>Rhodanobacteraceae</taxon>
        <taxon>Dokdonella</taxon>
    </lineage>
</organism>
<evidence type="ECO:0000256" key="8">
    <source>
        <dbReference type="SAM" id="Phobius"/>
    </source>
</evidence>
<dbReference type="Gene3D" id="3.30.70.1440">
    <property type="entry name" value="Multidrug efflux transporter AcrB pore domain"/>
    <property type="match status" value="1"/>
</dbReference>
<evidence type="ECO:0000256" key="6">
    <source>
        <dbReference type="ARBA" id="ARBA00022989"/>
    </source>
</evidence>
<keyword evidence="7 8" id="KW-0472">Membrane</keyword>
<dbReference type="PATRIC" id="fig|1300342.3.peg.3360"/>
<dbReference type="RefSeq" id="WP_067650280.1">
    <property type="nucleotide sequence ID" value="NZ_CP015249.1"/>
</dbReference>
<keyword evidence="3" id="KW-1003">Cell membrane</keyword>
<dbReference type="Gene3D" id="3.30.2090.10">
    <property type="entry name" value="Multidrug efflux transporter AcrB TolC docking domain, DN and DC subdomains"/>
    <property type="match status" value="2"/>
</dbReference>
<dbReference type="GO" id="GO:0042910">
    <property type="term" value="F:xenobiotic transmembrane transporter activity"/>
    <property type="evidence" value="ECO:0007669"/>
    <property type="project" value="TreeGrafter"/>
</dbReference>
<feature type="transmembrane region" description="Helical" evidence="8">
    <location>
        <begin position="427"/>
        <end position="451"/>
    </location>
</feature>
<reference evidence="9 10" key="1">
    <citation type="submission" date="2016-04" db="EMBL/GenBank/DDBJ databases">
        <title>Complete genome sequence of Dokdonella koreensis DS-123T.</title>
        <authorList>
            <person name="Kim J.F."/>
            <person name="Lee H."/>
            <person name="Kwak M.-J."/>
        </authorList>
    </citation>
    <scope>NUCLEOTIDE SEQUENCE [LARGE SCALE GENOMIC DNA]</scope>
    <source>
        <strain evidence="9 10">DS-123</strain>
    </source>
</reference>
<dbReference type="FunFam" id="1.20.1640.10:FF:000001">
    <property type="entry name" value="Efflux pump membrane transporter"/>
    <property type="match status" value="1"/>
</dbReference>
<evidence type="ECO:0000313" key="10">
    <source>
        <dbReference type="Proteomes" id="UP000076830"/>
    </source>
</evidence>
<dbReference type="STRING" id="1300342.I596_3439"/>
<dbReference type="Gene3D" id="3.30.70.1320">
    <property type="entry name" value="Multidrug efflux transporter AcrB pore domain like"/>
    <property type="match status" value="1"/>
</dbReference>
<gene>
    <name evidence="9" type="ORF">I596_3439</name>
</gene>
<dbReference type="SUPFAM" id="SSF82693">
    <property type="entry name" value="Multidrug efflux transporter AcrB pore domain, PN1, PN2, PC1 and PC2 subdomains"/>
    <property type="match status" value="3"/>
</dbReference>
<name>A0A160DXI1_9GAMM</name>
<keyword evidence="5 8" id="KW-0812">Transmembrane</keyword>